<comment type="similarity">
    <text evidence="1 8 9">Belongs to the NAD synthetase family.</text>
</comment>
<evidence type="ECO:0000256" key="10">
    <source>
        <dbReference type="RuleBase" id="RU003812"/>
    </source>
</evidence>
<dbReference type="InterPro" id="IPR014729">
    <property type="entry name" value="Rossmann-like_a/b/a_fold"/>
</dbReference>
<dbReference type="GO" id="GO:0005737">
    <property type="term" value="C:cytoplasm"/>
    <property type="evidence" value="ECO:0007669"/>
    <property type="project" value="InterPro"/>
</dbReference>
<evidence type="ECO:0000256" key="8">
    <source>
        <dbReference type="HAMAP-Rule" id="MF_00193"/>
    </source>
</evidence>
<organism evidence="12 13">
    <name type="scientific">Candidatus Paenalcaligenes intestinipullorum</name>
    <dbReference type="NCBI Taxonomy" id="2838718"/>
    <lineage>
        <taxon>Bacteria</taxon>
        <taxon>Pseudomonadati</taxon>
        <taxon>Pseudomonadota</taxon>
        <taxon>Betaproteobacteria</taxon>
        <taxon>Burkholderiales</taxon>
        <taxon>Alcaligenaceae</taxon>
        <taxon>Paenalcaligenes</taxon>
    </lineage>
</organism>
<feature type="binding site" evidence="8">
    <location>
        <position position="197"/>
    </location>
    <ligand>
        <name>ATP</name>
        <dbReference type="ChEBI" id="CHEBI:30616"/>
    </ligand>
</feature>
<evidence type="ECO:0000256" key="3">
    <source>
        <dbReference type="ARBA" id="ARBA00022723"/>
    </source>
</evidence>
<comment type="caution">
    <text evidence="8">Lacks conserved residue(s) required for the propagation of feature annotation.</text>
</comment>
<keyword evidence="4 8" id="KW-0547">Nucleotide-binding</keyword>
<comment type="caution">
    <text evidence="12">The sequence shown here is derived from an EMBL/GenBank/DDBJ whole genome shotgun (WGS) entry which is preliminary data.</text>
</comment>
<evidence type="ECO:0000256" key="7">
    <source>
        <dbReference type="ARBA" id="ARBA00023027"/>
    </source>
</evidence>
<feature type="binding site" evidence="8">
    <location>
        <begin position="51"/>
        <end position="58"/>
    </location>
    <ligand>
        <name>ATP</name>
        <dbReference type="ChEBI" id="CHEBI:30616"/>
    </ligand>
</feature>
<keyword evidence="5 8" id="KW-0067">ATP-binding</keyword>
<dbReference type="AlphaFoldDB" id="A0A9D2RIX8"/>
<evidence type="ECO:0000256" key="6">
    <source>
        <dbReference type="ARBA" id="ARBA00022842"/>
    </source>
</evidence>
<feature type="binding site" evidence="8">
    <location>
        <position position="57"/>
    </location>
    <ligand>
        <name>Mg(2+)</name>
        <dbReference type="ChEBI" id="CHEBI:18420"/>
    </ligand>
</feature>
<evidence type="ECO:0000256" key="9">
    <source>
        <dbReference type="RuleBase" id="RU003811"/>
    </source>
</evidence>
<dbReference type="InterPro" id="IPR022926">
    <property type="entry name" value="NH(3)-dep_NAD(+)_synth"/>
</dbReference>
<dbReference type="InterPro" id="IPR003694">
    <property type="entry name" value="NAD_synthase"/>
</dbReference>
<feature type="binding site" evidence="8">
    <location>
        <position position="219"/>
    </location>
    <ligand>
        <name>ATP</name>
        <dbReference type="ChEBI" id="CHEBI:30616"/>
    </ligand>
</feature>
<evidence type="ECO:0000313" key="12">
    <source>
        <dbReference type="EMBL" id="HJD44231.1"/>
    </source>
</evidence>
<dbReference type="GO" id="GO:0004359">
    <property type="term" value="F:glutaminase activity"/>
    <property type="evidence" value="ECO:0007669"/>
    <property type="project" value="InterPro"/>
</dbReference>
<feature type="binding site" evidence="8">
    <location>
        <position position="188"/>
    </location>
    <ligand>
        <name>deamido-NAD(+)</name>
        <dbReference type="ChEBI" id="CHEBI:58437"/>
        <note>ligand shared between two neighboring subunits</note>
    </ligand>
</feature>
<dbReference type="GO" id="GO:0005524">
    <property type="term" value="F:ATP binding"/>
    <property type="evidence" value="ECO:0007669"/>
    <property type="project" value="UniProtKB-UniRule"/>
</dbReference>
<dbReference type="GO" id="GO:0046872">
    <property type="term" value="F:metal ion binding"/>
    <property type="evidence" value="ECO:0007669"/>
    <property type="project" value="UniProtKB-KW"/>
</dbReference>
<dbReference type="CDD" id="cd00553">
    <property type="entry name" value="NAD_synthase"/>
    <property type="match status" value="1"/>
</dbReference>
<comment type="pathway">
    <text evidence="8">Cofactor biosynthesis; NAD(+) biosynthesis; NAD(+) from deamido-NAD(+) (ammonia route): step 1/1.</text>
</comment>
<dbReference type="GO" id="GO:0008795">
    <property type="term" value="F:NAD+ synthase activity"/>
    <property type="evidence" value="ECO:0007669"/>
    <property type="project" value="UniProtKB-UniRule"/>
</dbReference>
<protein>
    <recommendedName>
        <fullName evidence="8 10">NH(3)-dependent NAD(+) synthetase</fullName>
        <ecNumber evidence="8 10">6.3.1.5</ecNumber>
    </recommendedName>
</protein>
<dbReference type="NCBIfam" id="NF001979">
    <property type="entry name" value="PRK00768.1"/>
    <property type="match status" value="1"/>
</dbReference>
<dbReference type="SUPFAM" id="SSF52402">
    <property type="entry name" value="Adenine nucleotide alpha hydrolases-like"/>
    <property type="match status" value="1"/>
</dbReference>
<dbReference type="EMBL" id="DWUQ01000085">
    <property type="protein sequence ID" value="HJD44231.1"/>
    <property type="molecule type" value="Genomic_DNA"/>
</dbReference>
<dbReference type="NCBIfam" id="TIGR00552">
    <property type="entry name" value="nadE"/>
    <property type="match status" value="1"/>
</dbReference>
<feature type="binding site" description="in other chain" evidence="8">
    <location>
        <begin position="268"/>
        <end position="269"/>
    </location>
    <ligand>
        <name>deamido-NAD(+)</name>
        <dbReference type="ChEBI" id="CHEBI:58437"/>
        <note>ligand shared between two neighboring subunits</note>
    </ligand>
</feature>
<evidence type="ECO:0000256" key="5">
    <source>
        <dbReference type="ARBA" id="ARBA00022840"/>
    </source>
</evidence>
<evidence type="ECO:0000259" key="11">
    <source>
        <dbReference type="Pfam" id="PF02540"/>
    </source>
</evidence>
<gene>
    <name evidence="8 12" type="primary">nadE</name>
    <name evidence="12" type="ORF">H9906_04280</name>
</gene>
<dbReference type="EC" id="6.3.1.5" evidence="8 10"/>
<dbReference type="PANTHER" id="PTHR23090:SF7">
    <property type="entry name" value="NH(3)-DEPENDENT NAD(+) SYNTHETASE"/>
    <property type="match status" value="1"/>
</dbReference>
<keyword evidence="3 8" id="KW-0479">Metal-binding</keyword>
<keyword evidence="2 8" id="KW-0436">Ligase</keyword>
<feature type="binding site" description="in other chain" evidence="8">
    <location>
        <position position="148"/>
    </location>
    <ligand>
        <name>deamido-NAD(+)</name>
        <dbReference type="ChEBI" id="CHEBI:58437"/>
        <note>ligand shared between two neighboring subunits</note>
    </ligand>
</feature>
<evidence type="ECO:0000256" key="4">
    <source>
        <dbReference type="ARBA" id="ARBA00022741"/>
    </source>
</evidence>
<dbReference type="GO" id="GO:0003952">
    <property type="term" value="F:NAD+ synthase (glutamine-hydrolyzing) activity"/>
    <property type="evidence" value="ECO:0007669"/>
    <property type="project" value="InterPro"/>
</dbReference>
<feature type="binding site" evidence="8">
    <location>
        <position position="173"/>
    </location>
    <ligand>
        <name>Mg(2+)</name>
        <dbReference type="ChEBI" id="CHEBI:18420"/>
    </ligand>
</feature>
<keyword evidence="7 8" id="KW-0520">NAD</keyword>
<comment type="subunit">
    <text evidence="8">Homodimer.</text>
</comment>
<dbReference type="Pfam" id="PF02540">
    <property type="entry name" value="NAD_synthase"/>
    <property type="match status" value="1"/>
</dbReference>
<name>A0A9D2RIX8_9BURK</name>
<dbReference type="Gene3D" id="3.40.50.620">
    <property type="entry name" value="HUPs"/>
    <property type="match status" value="1"/>
</dbReference>
<dbReference type="HAMAP" id="MF_00193">
    <property type="entry name" value="NadE_ammonia_dep"/>
    <property type="match status" value="1"/>
</dbReference>
<proteinExistence type="inferred from homology"/>
<keyword evidence="6 8" id="KW-0460">Magnesium</keyword>
<dbReference type="InterPro" id="IPR022310">
    <property type="entry name" value="NAD/GMP_synthase"/>
</dbReference>
<comment type="function">
    <text evidence="8">Catalyzes the ATP-dependent amidation of deamido-NAD to form NAD. Uses ammonia as a nitrogen source.</text>
</comment>
<dbReference type="Proteomes" id="UP000823889">
    <property type="component" value="Unassembled WGS sequence"/>
</dbReference>
<evidence type="ECO:0000256" key="1">
    <source>
        <dbReference type="ARBA" id="ARBA00005859"/>
    </source>
</evidence>
<feature type="binding site" description="in other chain" evidence="8">
    <location>
        <position position="181"/>
    </location>
    <ligand>
        <name>deamido-NAD(+)</name>
        <dbReference type="ChEBI" id="CHEBI:58437"/>
        <note>ligand shared between two neighboring subunits</note>
    </ligand>
</feature>
<accession>A0A9D2RIX8</accession>
<comment type="catalytic activity">
    <reaction evidence="8 10">
        <text>deamido-NAD(+) + NH4(+) + ATP = AMP + diphosphate + NAD(+) + H(+)</text>
        <dbReference type="Rhea" id="RHEA:21188"/>
        <dbReference type="ChEBI" id="CHEBI:15378"/>
        <dbReference type="ChEBI" id="CHEBI:28938"/>
        <dbReference type="ChEBI" id="CHEBI:30616"/>
        <dbReference type="ChEBI" id="CHEBI:33019"/>
        <dbReference type="ChEBI" id="CHEBI:57540"/>
        <dbReference type="ChEBI" id="CHEBI:58437"/>
        <dbReference type="ChEBI" id="CHEBI:456215"/>
        <dbReference type="EC" id="6.3.1.5"/>
    </reaction>
</comment>
<reference evidence="12" key="1">
    <citation type="journal article" date="2021" name="PeerJ">
        <title>Extensive microbial diversity within the chicken gut microbiome revealed by metagenomics and culture.</title>
        <authorList>
            <person name="Gilroy R."/>
            <person name="Ravi A."/>
            <person name="Getino M."/>
            <person name="Pursley I."/>
            <person name="Horton D.L."/>
            <person name="Alikhan N.F."/>
            <person name="Baker D."/>
            <person name="Gharbi K."/>
            <person name="Hall N."/>
            <person name="Watson M."/>
            <person name="Adriaenssens E.M."/>
            <person name="Foster-Nyarko E."/>
            <person name="Jarju S."/>
            <person name="Secka A."/>
            <person name="Antonio M."/>
            <person name="Oren A."/>
            <person name="Chaudhuri R.R."/>
            <person name="La Ragione R."/>
            <person name="Hildebrand F."/>
            <person name="Pallen M.J."/>
        </authorList>
    </citation>
    <scope>NUCLEOTIDE SEQUENCE</scope>
    <source>
        <strain evidence="12">9264</strain>
    </source>
</reference>
<dbReference type="PANTHER" id="PTHR23090">
    <property type="entry name" value="NH 3 /GLUTAMINE-DEPENDENT NAD + SYNTHETASE"/>
    <property type="match status" value="1"/>
</dbReference>
<sequence length="282" mass="30832">MNSTTILQHQQQIIQELGVQPMIELNHELQHRIAFICAYARAARAQALVLGISGGVDSLVVGCLAQRAVKQMRAEGETIHFVAMRLPYGTQVDAADAEACLQVIQPDRCLNVDIQPATDALMHQLEVAGQGFSTVQRRDFILGNIKARQRMIAQYTCAAAENGLVLGSDHAAEAVTGFFTKYGDGAADLMPLTGLNKRQVRALGRYMGAPEHLVEKIPTADLESLNPMQADEASFGVRYTQIDDFLEGKSIEPEAAERIIQLFLGSAHKRHMPAHPPRPLAD</sequence>
<reference evidence="12" key="2">
    <citation type="submission" date="2021-04" db="EMBL/GenBank/DDBJ databases">
        <authorList>
            <person name="Gilroy R."/>
        </authorList>
    </citation>
    <scope>NUCLEOTIDE SEQUENCE</scope>
    <source>
        <strain evidence="12">9264</strain>
    </source>
</reference>
<evidence type="ECO:0000256" key="2">
    <source>
        <dbReference type="ARBA" id="ARBA00022598"/>
    </source>
</evidence>
<evidence type="ECO:0000313" key="13">
    <source>
        <dbReference type="Proteomes" id="UP000823889"/>
    </source>
</evidence>
<feature type="domain" description="NAD/GMP synthase" evidence="11">
    <location>
        <begin position="30"/>
        <end position="273"/>
    </location>
</feature>
<dbReference type="GO" id="GO:0009435">
    <property type="term" value="P:NAD+ biosynthetic process"/>
    <property type="evidence" value="ECO:0007669"/>
    <property type="project" value="UniProtKB-UniRule"/>
</dbReference>